<feature type="domain" description="V-SNARE coiled-coil homology" evidence="2">
    <location>
        <begin position="1"/>
        <end position="46"/>
    </location>
</feature>
<dbReference type="CDD" id="cd15874">
    <property type="entry name" value="R-SNARE_Snc1"/>
    <property type="match status" value="1"/>
</dbReference>
<comment type="caution">
    <text evidence="3">The sequence shown here is derived from an EMBL/GenBank/DDBJ whole genome shotgun (WGS) entry which is preliminary data.</text>
</comment>
<dbReference type="Pfam" id="PF00957">
    <property type="entry name" value="Synaptobrevin"/>
    <property type="match status" value="1"/>
</dbReference>
<evidence type="ECO:0000259" key="2">
    <source>
        <dbReference type="PROSITE" id="PS50892"/>
    </source>
</evidence>
<dbReference type="InterPro" id="IPR001388">
    <property type="entry name" value="Synaptobrevin-like"/>
</dbReference>
<sequence>MRENITKVAERGERLDSLQDKTDTLAVSAQGFRRGANRVRKVEGYEDDPFEKKWFLRPELFHPRFPDALAQVSPRWDSIMAFIPDFWTTLVIIIDAPKPIDVSAIQSYFDRSADLPLDIVITRRPGSPRPSAEEERAALSPVLPLLNRFVHRFQSLSIYTMHGSTLPKLGHHLVGIFNDLITLRLEFEFDDGGPSYATVGQSIYLPKVSKLTLDGHNFLNITSVNRTAWVQQFPNVKHLSLVRLKPIKSGSANDSRILLYDFLDVASTSLNLDYLRLCDFVLTNPFSEELFVELRLGSALILEDLPRAFVHEFLFPVTLQTPELHVTRCSLNAMGRIPGVSILRLEEMAEFDDLASHLKNWNGTTLTLVRCSGFNDEFLEMLGAVSTYTGAIHLAKLTVEDCPGFTVEALKKMVESRNKRVEGVADGDEWPGRPAIEQISVTGKGPKLEAVDAEWLRGRVKHLVWKVGCA</sequence>
<dbReference type="EMBL" id="JABCKI010005844">
    <property type="protein sequence ID" value="KAG5637272.1"/>
    <property type="molecule type" value="Genomic_DNA"/>
</dbReference>
<accession>A0A9P7FYR5</accession>
<keyword evidence="1" id="KW-0175">Coiled coil</keyword>
<organism evidence="3 4">
    <name type="scientific">Sphagnurus paluster</name>
    <dbReference type="NCBI Taxonomy" id="117069"/>
    <lineage>
        <taxon>Eukaryota</taxon>
        <taxon>Fungi</taxon>
        <taxon>Dikarya</taxon>
        <taxon>Basidiomycota</taxon>
        <taxon>Agaricomycotina</taxon>
        <taxon>Agaricomycetes</taxon>
        <taxon>Agaricomycetidae</taxon>
        <taxon>Agaricales</taxon>
        <taxon>Tricholomatineae</taxon>
        <taxon>Lyophyllaceae</taxon>
        <taxon>Sphagnurus</taxon>
    </lineage>
</organism>
<evidence type="ECO:0000313" key="4">
    <source>
        <dbReference type="Proteomes" id="UP000717328"/>
    </source>
</evidence>
<reference evidence="3" key="2">
    <citation type="submission" date="2021-10" db="EMBL/GenBank/DDBJ databases">
        <title>Phylogenomics reveals ancestral predisposition of the termite-cultivated fungus Termitomyces towards a domesticated lifestyle.</title>
        <authorList>
            <person name="Auxier B."/>
            <person name="Grum-Grzhimaylo A."/>
            <person name="Cardenas M.E."/>
            <person name="Lodge J.D."/>
            <person name="Laessoe T."/>
            <person name="Pedersen O."/>
            <person name="Smith M.E."/>
            <person name="Kuyper T.W."/>
            <person name="Franco-Molano E.A."/>
            <person name="Baroni T.J."/>
            <person name="Aanen D.K."/>
        </authorList>
    </citation>
    <scope>NUCLEOTIDE SEQUENCE</scope>
    <source>
        <strain evidence="3">D49</strain>
    </source>
</reference>
<evidence type="ECO:0000313" key="3">
    <source>
        <dbReference type="EMBL" id="KAG5637272.1"/>
    </source>
</evidence>
<dbReference type="GO" id="GO:0016020">
    <property type="term" value="C:membrane"/>
    <property type="evidence" value="ECO:0007669"/>
    <property type="project" value="InterPro"/>
</dbReference>
<dbReference type="AlphaFoldDB" id="A0A9P7FYR5"/>
<reference evidence="3" key="1">
    <citation type="submission" date="2021-02" db="EMBL/GenBank/DDBJ databases">
        <authorList>
            <person name="Nieuwenhuis M."/>
            <person name="Van De Peppel L.J.J."/>
        </authorList>
    </citation>
    <scope>NUCLEOTIDE SEQUENCE</scope>
    <source>
        <strain evidence="3">D49</strain>
    </source>
</reference>
<dbReference type="PROSITE" id="PS50892">
    <property type="entry name" value="V_SNARE"/>
    <property type="match status" value="1"/>
</dbReference>
<gene>
    <name evidence="3" type="ORF">H0H81_005166</name>
</gene>
<keyword evidence="4" id="KW-1185">Reference proteome</keyword>
<evidence type="ECO:0000256" key="1">
    <source>
        <dbReference type="PROSITE-ProRule" id="PRU00290"/>
    </source>
</evidence>
<proteinExistence type="predicted"/>
<dbReference type="Gene3D" id="1.20.5.110">
    <property type="match status" value="1"/>
</dbReference>
<protein>
    <recommendedName>
        <fullName evidence="2">V-SNARE coiled-coil homology domain-containing protein</fullName>
    </recommendedName>
</protein>
<dbReference type="SUPFAM" id="SSF58038">
    <property type="entry name" value="SNARE fusion complex"/>
    <property type="match status" value="1"/>
</dbReference>
<dbReference type="Proteomes" id="UP000717328">
    <property type="component" value="Unassembled WGS sequence"/>
</dbReference>
<dbReference type="PROSITE" id="PS00417">
    <property type="entry name" value="SYNAPTOBREVIN"/>
    <property type="match status" value="1"/>
</dbReference>
<dbReference type="InterPro" id="IPR042855">
    <property type="entry name" value="V_SNARE_CC"/>
</dbReference>
<dbReference type="GO" id="GO:0016192">
    <property type="term" value="P:vesicle-mediated transport"/>
    <property type="evidence" value="ECO:0007669"/>
    <property type="project" value="InterPro"/>
</dbReference>
<dbReference type="OrthoDB" id="3001771at2759"/>
<name>A0A9P7FYR5_9AGAR</name>